<feature type="compositionally biased region" description="Basic and acidic residues" evidence="3">
    <location>
        <begin position="129"/>
        <end position="139"/>
    </location>
</feature>
<dbReference type="InterPro" id="IPR036291">
    <property type="entry name" value="NAD(P)-bd_dom_sf"/>
</dbReference>
<dbReference type="SUPFAM" id="SSF51735">
    <property type="entry name" value="NAD(P)-binding Rossmann-fold domains"/>
    <property type="match status" value="1"/>
</dbReference>
<evidence type="ECO:0000313" key="4">
    <source>
        <dbReference type="EMBL" id="KAB8159471.1"/>
    </source>
</evidence>
<comment type="caution">
    <text evidence="4">The sequence shown here is derived from an EMBL/GenBank/DDBJ whole genome shotgun (WGS) entry which is preliminary data.</text>
</comment>
<dbReference type="Gene3D" id="3.40.50.720">
    <property type="entry name" value="NAD(P)-binding Rossmann-like Domain"/>
    <property type="match status" value="1"/>
</dbReference>
<feature type="region of interest" description="Disordered" evidence="3">
    <location>
        <begin position="115"/>
        <end position="139"/>
    </location>
</feature>
<dbReference type="Proteomes" id="UP000314251">
    <property type="component" value="Unassembled WGS sequence"/>
</dbReference>
<dbReference type="AlphaFoldDB" id="A0A5N5ZSH8"/>
<evidence type="ECO:0000313" key="5">
    <source>
        <dbReference type="Proteomes" id="UP000314251"/>
    </source>
</evidence>
<comment type="similarity">
    <text evidence="1">Belongs to the short-chain dehydrogenases/reductases (SDR) family.</text>
</comment>
<dbReference type="OrthoDB" id="9785826at2"/>
<proteinExistence type="inferred from homology"/>
<dbReference type="PANTHER" id="PTHR24320">
    <property type="entry name" value="RETINOL DEHYDROGENASE"/>
    <property type="match status" value="1"/>
</dbReference>
<dbReference type="RefSeq" id="WP_139674815.1">
    <property type="nucleotide sequence ID" value="NZ_VDLY02000025.1"/>
</dbReference>
<dbReference type="InterPro" id="IPR002347">
    <property type="entry name" value="SDR_fam"/>
</dbReference>
<evidence type="ECO:0000256" key="3">
    <source>
        <dbReference type="SAM" id="MobiDB-lite"/>
    </source>
</evidence>
<gene>
    <name evidence="4" type="ORF">FH607_028445</name>
</gene>
<dbReference type="PRINTS" id="PR00081">
    <property type="entry name" value="GDHRDH"/>
</dbReference>
<dbReference type="EMBL" id="VDLY02000025">
    <property type="protein sequence ID" value="KAB8159471.1"/>
    <property type="molecule type" value="Genomic_DNA"/>
</dbReference>
<keyword evidence="2" id="KW-0560">Oxidoreductase</keyword>
<keyword evidence="5" id="KW-1185">Reference proteome</keyword>
<sequence length="254" mass="26835">MALVLVTGASTGLGLATVRELGEAGHDVVLHARAPERLADLDLRGTAREVVYADLSRLEQVVRLAERADGIGRFDAVIHNAGVIGGPSVFAVNVVAPYALAALMTPPRRTVVLSSSLHRGGSTGPEALDFSRPEAGRRPYDDSKLQVTALAMALARLRPHDLVHAVDPGWVPTRMGGPGAPDSLREGHRTQVWLATADAADIEPRTGGYWHHGAPRHPHPAAVDPAFQDQLLDALGAFTGIPLPSASRSDRDPG</sequence>
<evidence type="ECO:0000256" key="1">
    <source>
        <dbReference type="ARBA" id="ARBA00006484"/>
    </source>
</evidence>
<protein>
    <submittedName>
        <fullName evidence="4">SDR family NAD(P)-dependent oxidoreductase</fullName>
    </submittedName>
</protein>
<dbReference type="GO" id="GO:0016491">
    <property type="term" value="F:oxidoreductase activity"/>
    <property type="evidence" value="ECO:0007669"/>
    <property type="project" value="UniProtKB-KW"/>
</dbReference>
<organism evidence="4 5">
    <name type="scientific">Streptomyces mimosae</name>
    <dbReference type="NCBI Taxonomy" id="2586635"/>
    <lineage>
        <taxon>Bacteria</taxon>
        <taxon>Bacillati</taxon>
        <taxon>Actinomycetota</taxon>
        <taxon>Actinomycetes</taxon>
        <taxon>Kitasatosporales</taxon>
        <taxon>Streptomycetaceae</taxon>
        <taxon>Streptomyces</taxon>
    </lineage>
</organism>
<dbReference type="PANTHER" id="PTHR24320:SF274">
    <property type="entry name" value="CHAIN DEHYDROGENASE, PUTATIVE (AFU_ORTHOLOGUE AFUA_4G00440)-RELATED"/>
    <property type="match status" value="1"/>
</dbReference>
<reference evidence="4" key="1">
    <citation type="submission" date="2019-10" db="EMBL/GenBank/DDBJ databases">
        <title>Nonomuraea sp. nov., isolated from Phyllanthus amarus.</title>
        <authorList>
            <person name="Klykleung N."/>
            <person name="Tanasupawat S."/>
        </authorList>
    </citation>
    <scope>NUCLEOTIDE SEQUENCE [LARGE SCALE GENOMIC DNA]</scope>
    <source>
        <strain evidence="4">3MP-10</strain>
    </source>
</reference>
<accession>A0A5N5ZSH8</accession>
<dbReference type="Pfam" id="PF00106">
    <property type="entry name" value="adh_short"/>
    <property type="match status" value="1"/>
</dbReference>
<name>A0A5N5ZSH8_9ACTN</name>
<evidence type="ECO:0000256" key="2">
    <source>
        <dbReference type="ARBA" id="ARBA00023002"/>
    </source>
</evidence>